<dbReference type="AlphaFoldDB" id="A0A430AQ83"/>
<name>A0A430AQ83_9ENTE</name>
<dbReference type="EMBL" id="NGKB01000019">
    <property type="protein sequence ID" value="RSU10215.1"/>
    <property type="molecule type" value="Genomic_DNA"/>
</dbReference>
<comment type="caution">
    <text evidence="1">The sequence shown here is derived from an EMBL/GenBank/DDBJ whole genome shotgun (WGS) entry which is preliminary data.</text>
</comment>
<dbReference type="OrthoDB" id="2608897at2"/>
<proteinExistence type="predicted"/>
<evidence type="ECO:0000313" key="2">
    <source>
        <dbReference type="Proteomes" id="UP000288028"/>
    </source>
</evidence>
<accession>A0A430AQ83</accession>
<sequence>MESYELIFNNISPKEISVLLKWINFKEKNVLSSHFYINNKDVKFESIDSLEIYFNKQNTGNILVKDIYIGATISKAIIVISFDDLDGNLTINFSEKDMTILNDLVLADICSNILSIMTNLNNATIFFGYEPAEDNDMTLFSLNKNNLV</sequence>
<dbReference type="Proteomes" id="UP000288028">
    <property type="component" value="Unassembled WGS sequence"/>
</dbReference>
<organism evidence="1 2">
    <name type="scientific">Vagococcus carniphilus</name>
    <dbReference type="NCBI Taxonomy" id="218144"/>
    <lineage>
        <taxon>Bacteria</taxon>
        <taxon>Bacillati</taxon>
        <taxon>Bacillota</taxon>
        <taxon>Bacilli</taxon>
        <taxon>Lactobacillales</taxon>
        <taxon>Enterococcaceae</taxon>
        <taxon>Vagococcus</taxon>
    </lineage>
</organism>
<reference evidence="1 2" key="1">
    <citation type="submission" date="2017-05" db="EMBL/GenBank/DDBJ databases">
        <title>Vagococcus spp. assemblies.</title>
        <authorList>
            <person name="Gulvik C.A."/>
        </authorList>
    </citation>
    <scope>NUCLEOTIDE SEQUENCE [LARGE SCALE GENOMIC DNA]</scope>
    <source>
        <strain evidence="1 2">SS1714</strain>
    </source>
</reference>
<keyword evidence="2" id="KW-1185">Reference proteome</keyword>
<gene>
    <name evidence="1" type="ORF">CBF28_14060</name>
</gene>
<dbReference type="RefSeq" id="WP_126796314.1">
    <property type="nucleotide sequence ID" value="NZ_CP060720.1"/>
</dbReference>
<evidence type="ECO:0000313" key="1">
    <source>
        <dbReference type="EMBL" id="RSU10215.1"/>
    </source>
</evidence>
<protein>
    <submittedName>
        <fullName evidence="1">Uncharacterized protein</fullName>
    </submittedName>
</protein>
<dbReference type="GeneID" id="95581500"/>